<dbReference type="PANTHER" id="PTHR34374:SF1">
    <property type="entry name" value="LARGE RIBOSOMAL RNA SUBUNIT ACCUMULATION PROTEIN YCED HOMOLOG 1, CHLOROPLASTIC"/>
    <property type="match status" value="1"/>
</dbReference>
<dbReference type="OrthoDB" id="9790372at2"/>
<sequence>MPPRLPDSRSGLVIDTHELSRRAGVLKEITQVAQAPADLGIEVIGVPLGSPIELSLRLESVVEGVLVTGTAMVRLQGSCARCLDEISETEEFDLQELYCYPGKELDDPEASRIEGELIDLEPVLRDAVVLDLPFTPLCRPDCAGLCPECGANLNQDPDHGHAEPIDPRWAELTEWAQPSNDTKNKE</sequence>
<dbReference type="AlphaFoldDB" id="A0A2A9CQH0"/>
<accession>A0A2A9CQH0</accession>
<comment type="caution">
    <text evidence="1">The sequence shown here is derived from an EMBL/GenBank/DDBJ whole genome shotgun (WGS) entry which is preliminary data.</text>
</comment>
<dbReference type="Pfam" id="PF02620">
    <property type="entry name" value="YceD"/>
    <property type="match status" value="1"/>
</dbReference>
<dbReference type="InterPro" id="IPR003772">
    <property type="entry name" value="YceD"/>
</dbReference>
<dbReference type="EMBL" id="PDJC01000001">
    <property type="protein sequence ID" value="PFG16431.1"/>
    <property type="molecule type" value="Genomic_DNA"/>
</dbReference>
<evidence type="ECO:0000313" key="2">
    <source>
        <dbReference type="Proteomes" id="UP000226079"/>
    </source>
</evidence>
<keyword evidence="2" id="KW-1185">Reference proteome</keyword>
<evidence type="ECO:0008006" key="3">
    <source>
        <dbReference type="Google" id="ProtNLM"/>
    </source>
</evidence>
<reference evidence="1 2" key="1">
    <citation type="submission" date="2017-10" db="EMBL/GenBank/DDBJ databases">
        <title>Sequencing the genomes of 1000 actinobacteria strains.</title>
        <authorList>
            <person name="Klenk H.-P."/>
        </authorList>
    </citation>
    <scope>NUCLEOTIDE SEQUENCE [LARGE SCALE GENOMIC DNA]</scope>
    <source>
        <strain evidence="1 2">DSM 15597</strain>
    </source>
</reference>
<gene>
    <name evidence="1" type="ORF">ATK74_0969</name>
</gene>
<name>A0A2A9CQH0_9ACTN</name>
<proteinExistence type="predicted"/>
<organism evidence="1 2">
    <name type="scientific">Propionicimonas paludicola</name>
    <dbReference type="NCBI Taxonomy" id="185243"/>
    <lineage>
        <taxon>Bacteria</taxon>
        <taxon>Bacillati</taxon>
        <taxon>Actinomycetota</taxon>
        <taxon>Actinomycetes</taxon>
        <taxon>Propionibacteriales</taxon>
        <taxon>Nocardioidaceae</taxon>
        <taxon>Propionicimonas</taxon>
    </lineage>
</organism>
<dbReference type="Proteomes" id="UP000226079">
    <property type="component" value="Unassembled WGS sequence"/>
</dbReference>
<protein>
    <recommendedName>
        <fullName evidence="3">Metal-binding protein</fullName>
    </recommendedName>
</protein>
<dbReference type="PANTHER" id="PTHR34374">
    <property type="entry name" value="LARGE RIBOSOMAL RNA SUBUNIT ACCUMULATION PROTEIN YCED HOMOLOG 1, CHLOROPLASTIC"/>
    <property type="match status" value="1"/>
</dbReference>
<evidence type="ECO:0000313" key="1">
    <source>
        <dbReference type="EMBL" id="PFG16431.1"/>
    </source>
</evidence>